<dbReference type="InterPro" id="IPR001610">
    <property type="entry name" value="PAC"/>
</dbReference>
<reference evidence="11 13" key="2">
    <citation type="submission" date="2018-08" db="EMBL/GenBank/DDBJ databases">
        <title>Genomic Encyclopedia of Archaeal and Bacterial Type Strains, Phase II (KMG-II): from individual species to whole genera.</title>
        <authorList>
            <person name="Goeker M."/>
        </authorList>
    </citation>
    <scope>NUCLEOTIDE SEQUENCE [LARGE SCALE GENOMIC DNA]</scope>
    <source>
        <strain evidence="11 13">DSM 2261</strain>
    </source>
</reference>
<feature type="domain" description="Histidine kinase" evidence="7">
    <location>
        <begin position="976"/>
        <end position="1192"/>
    </location>
</feature>
<dbReference type="Gene3D" id="3.30.450.20">
    <property type="entry name" value="PAS domain"/>
    <property type="match status" value="6"/>
</dbReference>
<dbReference type="GO" id="GO:0005886">
    <property type="term" value="C:plasma membrane"/>
    <property type="evidence" value="ECO:0007669"/>
    <property type="project" value="TreeGrafter"/>
</dbReference>
<sequence>MSSTIHSAPGEPEEPRDEPRREEAPWTRSALALRLLEQAEVCALAGLDVKGRISLWTPGAERLTGHAKADLLGEPLSALSLPEERERVARLLRQAEQEGRCELEGWLVRRDGTRFRASQVLTALHDADGVLAGFACALGPAEPRRELELLRHLGELILSSVDEGVYGLDTEGRTTFVNPAAARMLGWKPEELIGKPQHTVMHSKRRDGTPLPIAECRTYAAFREGRTYHVTDEVFWRRDGSSFPVEYRSSPVRDGERIIGAVITFTDITGRLRARERERELLREQTARVQAEAVERRVHGMLESISDAFVALDRAWRYTYVNRRAEELSHRSREQMLGRTPQEVFPLFGGSRSEQGFREAFTEQRAVHFEEHDPPRDTWVEMHVYPSEEGLAVYFRDITDRKRTEARLRLFESIVVNTNDGVVILEPELKEGRRTRRILYTNEAFCRMTGYKKEELLDAESLLLMGPETDWAAIERMRAALSRREPFREELLIYRKDGTTLWTESTLVPVSDQEGLLSHWVSVTREVSERKRAEGTALRLAREEAARTEAEAAHARIEAILESITDAFFALDRERRFTFVNRRAAEVMQRPREQLLGQLLDEMLPEDARDGLTRGVRRVLEGQGASDCEMYLPSLAAWFDCHVSPSGDGVSVYLREVTARKRAEEARRRLSSIIEATPDFVGSTDPQGRGLYLNRAGRRMVGLAEDQDASVWSLASAHPASAARRLLAESVPTALREGVWMGETVMRAPDGREFPVSQVLLAHAEADGKLEMFSTIIRDISDRKHAEESQQFLSEGGRVLVAALEYEATLRSLARLVVPRLADYCVVCMREGGEVHRLAVAHRDPSREPLLLALGRVRSGSQTLVGVQSVLRTGEPELVPEVTDAWLRASAEDEEHFTTHRALAPRSLMIVPLVARGRTLGAITFASAGESGRRYGPADLSLAEGLASRAALTLDNARLYKDSQQATHARDEVLAVVSHDLRNPLNVISLGATYLLKHLPQGPEGASWRKHAELMRRSADRSVHLIQDLLEVAKIETGRLMVESEAQDVGQLVEEAIELHRPLAEARRLRLERELEAELPRVLADRGRVLQVFSNLIGNALRYTPEGGRITVRARREGRFVRFFVSDTGKGIAPEHLPHLFERYWQPKGTREGAGLGLPIAKGIIEAHGGYILVESEPGKGSTFSFTLPVDEAPAGR</sequence>
<dbReference type="KEGG" id="age:AA314_01112"/>
<feature type="region of interest" description="Disordered" evidence="6">
    <location>
        <begin position="1"/>
        <end position="24"/>
    </location>
</feature>
<dbReference type="CDD" id="cd00130">
    <property type="entry name" value="PAS"/>
    <property type="match status" value="6"/>
</dbReference>
<evidence type="ECO:0000259" key="9">
    <source>
        <dbReference type="PROSITE" id="PS50113"/>
    </source>
</evidence>
<dbReference type="InterPro" id="IPR036890">
    <property type="entry name" value="HATPase_C_sf"/>
</dbReference>
<dbReference type="SMART" id="SM00086">
    <property type="entry name" value="PAC"/>
    <property type="match status" value="3"/>
</dbReference>
<dbReference type="SMART" id="SM00091">
    <property type="entry name" value="PAS"/>
    <property type="match status" value="6"/>
</dbReference>
<evidence type="ECO:0000256" key="6">
    <source>
        <dbReference type="SAM" id="MobiDB-lite"/>
    </source>
</evidence>
<dbReference type="SUPFAM" id="SSF55874">
    <property type="entry name" value="ATPase domain of HSP90 chaperone/DNA topoisomerase II/histidine kinase"/>
    <property type="match status" value="1"/>
</dbReference>
<keyword evidence="5" id="KW-0418">Kinase</keyword>
<keyword evidence="13" id="KW-1185">Reference proteome</keyword>
<dbReference type="Pfam" id="PF00512">
    <property type="entry name" value="HisKA"/>
    <property type="match status" value="1"/>
</dbReference>
<dbReference type="Proteomes" id="UP000256345">
    <property type="component" value="Unassembled WGS sequence"/>
</dbReference>
<evidence type="ECO:0000313" key="11">
    <source>
        <dbReference type="EMBL" id="REG27970.1"/>
    </source>
</evidence>
<dbReference type="CDD" id="cd00082">
    <property type="entry name" value="HisKA"/>
    <property type="match status" value="1"/>
</dbReference>
<evidence type="ECO:0000256" key="2">
    <source>
        <dbReference type="ARBA" id="ARBA00012438"/>
    </source>
</evidence>
<evidence type="ECO:0000313" key="10">
    <source>
        <dbReference type="EMBL" id="AKI99485.1"/>
    </source>
</evidence>
<dbReference type="Pfam" id="PF08448">
    <property type="entry name" value="PAS_4"/>
    <property type="match status" value="3"/>
</dbReference>
<dbReference type="InterPro" id="IPR003594">
    <property type="entry name" value="HATPase_dom"/>
</dbReference>
<dbReference type="InterPro" id="IPR013656">
    <property type="entry name" value="PAS_4"/>
</dbReference>
<dbReference type="InterPro" id="IPR004358">
    <property type="entry name" value="Sig_transdc_His_kin-like_C"/>
</dbReference>
<dbReference type="EC" id="2.7.13.3" evidence="2"/>
<feature type="domain" description="PAS" evidence="8">
    <location>
        <begin position="294"/>
        <end position="340"/>
    </location>
</feature>
<dbReference type="GO" id="GO:0006355">
    <property type="term" value="P:regulation of DNA-templated transcription"/>
    <property type="evidence" value="ECO:0007669"/>
    <property type="project" value="InterPro"/>
</dbReference>
<evidence type="ECO:0000256" key="5">
    <source>
        <dbReference type="ARBA" id="ARBA00022777"/>
    </source>
</evidence>
<dbReference type="PANTHER" id="PTHR43047">
    <property type="entry name" value="TWO-COMPONENT HISTIDINE PROTEIN KINASE"/>
    <property type="match status" value="1"/>
</dbReference>
<feature type="domain" description="PAS" evidence="8">
    <location>
        <begin position="666"/>
        <end position="707"/>
    </location>
</feature>
<dbReference type="InterPro" id="IPR035965">
    <property type="entry name" value="PAS-like_dom_sf"/>
</dbReference>
<name>A0AAC8Q267_9BACT</name>
<dbReference type="PRINTS" id="PR00344">
    <property type="entry name" value="BCTRLSENSOR"/>
</dbReference>
<dbReference type="GO" id="GO:0009927">
    <property type="term" value="F:histidine phosphotransfer kinase activity"/>
    <property type="evidence" value="ECO:0007669"/>
    <property type="project" value="TreeGrafter"/>
</dbReference>
<evidence type="ECO:0000259" key="7">
    <source>
        <dbReference type="PROSITE" id="PS50109"/>
    </source>
</evidence>
<dbReference type="Pfam" id="PF00989">
    <property type="entry name" value="PAS"/>
    <property type="match status" value="2"/>
</dbReference>
<dbReference type="SUPFAM" id="SSF47384">
    <property type="entry name" value="Homodimeric domain of signal transducing histidine kinase"/>
    <property type="match status" value="1"/>
</dbReference>
<feature type="domain" description="PAC" evidence="9">
    <location>
        <begin position="740"/>
        <end position="792"/>
    </location>
</feature>
<feature type="domain" description="PAS" evidence="8">
    <location>
        <begin position="553"/>
        <end position="623"/>
    </location>
</feature>
<dbReference type="Gene3D" id="1.10.287.130">
    <property type="match status" value="1"/>
</dbReference>
<dbReference type="InterPro" id="IPR000700">
    <property type="entry name" value="PAS-assoc_C"/>
</dbReference>
<dbReference type="PROSITE" id="PS50113">
    <property type="entry name" value="PAC"/>
    <property type="match status" value="3"/>
</dbReference>
<dbReference type="FunFam" id="3.30.565.10:FF:000006">
    <property type="entry name" value="Sensor histidine kinase WalK"/>
    <property type="match status" value="1"/>
</dbReference>
<dbReference type="AlphaFoldDB" id="A0AAC8Q267"/>
<evidence type="ECO:0000256" key="1">
    <source>
        <dbReference type="ARBA" id="ARBA00000085"/>
    </source>
</evidence>
<dbReference type="InterPro" id="IPR013767">
    <property type="entry name" value="PAS_fold"/>
</dbReference>
<proteinExistence type="predicted"/>
<keyword evidence="4" id="KW-0808">Transferase</keyword>
<dbReference type="RefSeq" id="WP_053066114.1">
    <property type="nucleotide sequence ID" value="NZ_CP011509.1"/>
</dbReference>
<dbReference type="PROSITE" id="PS50112">
    <property type="entry name" value="PAS"/>
    <property type="match status" value="6"/>
</dbReference>
<dbReference type="EMBL" id="QUMU01000009">
    <property type="protein sequence ID" value="REG27970.1"/>
    <property type="molecule type" value="Genomic_DNA"/>
</dbReference>
<dbReference type="NCBIfam" id="TIGR00229">
    <property type="entry name" value="sensory_box"/>
    <property type="match status" value="6"/>
</dbReference>
<dbReference type="Pfam" id="PF13426">
    <property type="entry name" value="PAS_9"/>
    <property type="match status" value="1"/>
</dbReference>
<dbReference type="InterPro" id="IPR000014">
    <property type="entry name" value="PAS"/>
</dbReference>
<organism evidence="10 12">
    <name type="scientific">Archangium gephyra</name>
    <dbReference type="NCBI Taxonomy" id="48"/>
    <lineage>
        <taxon>Bacteria</taxon>
        <taxon>Pseudomonadati</taxon>
        <taxon>Myxococcota</taxon>
        <taxon>Myxococcia</taxon>
        <taxon>Myxococcales</taxon>
        <taxon>Cystobacterineae</taxon>
        <taxon>Archangiaceae</taxon>
        <taxon>Archangium</taxon>
    </lineage>
</organism>
<dbReference type="InterPro" id="IPR005467">
    <property type="entry name" value="His_kinase_dom"/>
</dbReference>
<feature type="domain" description="PAC" evidence="9">
    <location>
        <begin position="487"/>
        <end position="539"/>
    </location>
</feature>
<dbReference type="InterPro" id="IPR036097">
    <property type="entry name" value="HisK_dim/P_sf"/>
</dbReference>
<evidence type="ECO:0000256" key="3">
    <source>
        <dbReference type="ARBA" id="ARBA00022553"/>
    </source>
</evidence>
<dbReference type="InterPro" id="IPR003661">
    <property type="entry name" value="HisK_dim/P_dom"/>
</dbReference>
<evidence type="ECO:0000256" key="4">
    <source>
        <dbReference type="ARBA" id="ARBA00022679"/>
    </source>
</evidence>
<evidence type="ECO:0000313" key="12">
    <source>
        <dbReference type="Proteomes" id="UP000035579"/>
    </source>
</evidence>
<dbReference type="InterPro" id="IPR029016">
    <property type="entry name" value="GAF-like_dom_sf"/>
</dbReference>
<dbReference type="Gene3D" id="3.30.450.40">
    <property type="match status" value="1"/>
</dbReference>
<dbReference type="SMART" id="SM00388">
    <property type="entry name" value="HisKA"/>
    <property type="match status" value="1"/>
</dbReference>
<dbReference type="Proteomes" id="UP000035579">
    <property type="component" value="Chromosome"/>
</dbReference>
<feature type="domain" description="PAC" evidence="9">
    <location>
        <begin position="229"/>
        <end position="280"/>
    </location>
</feature>
<dbReference type="Pfam" id="PF01590">
    <property type="entry name" value="GAF"/>
    <property type="match status" value="1"/>
</dbReference>
<gene>
    <name evidence="10" type="ORF">AA314_01112</name>
    <name evidence="11" type="ORF">ATI61_109312</name>
</gene>
<feature type="domain" description="PAS" evidence="8">
    <location>
        <begin position="47"/>
        <end position="99"/>
    </location>
</feature>
<dbReference type="GO" id="GO:0000155">
    <property type="term" value="F:phosphorelay sensor kinase activity"/>
    <property type="evidence" value="ECO:0007669"/>
    <property type="project" value="InterPro"/>
</dbReference>
<dbReference type="CDD" id="cd00075">
    <property type="entry name" value="HATPase"/>
    <property type="match status" value="1"/>
</dbReference>
<feature type="domain" description="PAS" evidence="8">
    <location>
        <begin position="407"/>
        <end position="484"/>
    </location>
</feature>
<dbReference type="SMART" id="SM00387">
    <property type="entry name" value="HATPase_c"/>
    <property type="match status" value="1"/>
</dbReference>
<dbReference type="SUPFAM" id="SSF55781">
    <property type="entry name" value="GAF domain-like"/>
    <property type="match status" value="1"/>
</dbReference>
<dbReference type="Pfam" id="PF02518">
    <property type="entry name" value="HATPase_c"/>
    <property type="match status" value="1"/>
</dbReference>
<dbReference type="SUPFAM" id="SSF55785">
    <property type="entry name" value="PYP-like sensor domain (PAS domain)"/>
    <property type="match status" value="6"/>
</dbReference>
<dbReference type="PANTHER" id="PTHR43047:SF72">
    <property type="entry name" value="OSMOSENSING HISTIDINE PROTEIN KINASE SLN1"/>
    <property type="match status" value="1"/>
</dbReference>
<dbReference type="EMBL" id="CP011509">
    <property type="protein sequence ID" value="AKI99485.1"/>
    <property type="molecule type" value="Genomic_DNA"/>
</dbReference>
<keyword evidence="3" id="KW-0597">Phosphoprotein</keyword>
<reference evidence="10 12" key="1">
    <citation type="submission" date="2015-05" db="EMBL/GenBank/DDBJ databases">
        <title>Genome assembly of Archangium gephyra DSM 2261.</title>
        <authorList>
            <person name="Sharma G."/>
            <person name="Subramanian S."/>
        </authorList>
    </citation>
    <scope>NUCLEOTIDE SEQUENCE [LARGE SCALE GENOMIC DNA]</scope>
    <source>
        <strain evidence="10 12">DSM 2261</strain>
    </source>
</reference>
<protein>
    <recommendedName>
        <fullName evidence="2">histidine kinase</fullName>
        <ecNumber evidence="2">2.7.13.3</ecNumber>
    </recommendedName>
</protein>
<evidence type="ECO:0000259" key="8">
    <source>
        <dbReference type="PROSITE" id="PS50112"/>
    </source>
</evidence>
<dbReference type="PROSITE" id="PS50109">
    <property type="entry name" value="HIS_KIN"/>
    <property type="match status" value="1"/>
</dbReference>
<dbReference type="SMART" id="SM00065">
    <property type="entry name" value="GAF"/>
    <property type="match status" value="1"/>
</dbReference>
<accession>A0AAC8Q267</accession>
<dbReference type="Gene3D" id="3.30.565.10">
    <property type="entry name" value="Histidine kinase-like ATPase, C-terminal domain"/>
    <property type="match status" value="1"/>
</dbReference>
<evidence type="ECO:0000313" key="13">
    <source>
        <dbReference type="Proteomes" id="UP000256345"/>
    </source>
</evidence>
<comment type="catalytic activity">
    <reaction evidence="1">
        <text>ATP + protein L-histidine = ADP + protein N-phospho-L-histidine.</text>
        <dbReference type="EC" id="2.7.13.3"/>
    </reaction>
</comment>
<feature type="domain" description="PAS" evidence="8">
    <location>
        <begin position="157"/>
        <end position="195"/>
    </location>
</feature>
<dbReference type="InterPro" id="IPR003018">
    <property type="entry name" value="GAF"/>
</dbReference>